<feature type="domain" description="Major facilitator superfamily (MFS) profile" evidence="8">
    <location>
        <begin position="6"/>
        <end position="383"/>
    </location>
</feature>
<feature type="transmembrane region" description="Helical" evidence="7">
    <location>
        <begin position="363"/>
        <end position="383"/>
    </location>
</feature>
<keyword evidence="10" id="KW-1185">Reference proteome</keyword>
<accession>A0ABV8B3M1</accession>
<dbReference type="PROSITE" id="PS50850">
    <property type="entry name" value="MFS"/>
    <property type="match status" value="1"/>
</dbReference>
<dbReference type="InterPro" id="IPR001958">
    <property type="entry name" value="Tet-R_TetA/multi-R_MdtG-like"/>
</dbReference>
<feature type="transmembrane region" description="Helical" evidence="7">
    <location>
        <begin position="338"/>
        <end position="357"/>
    </location>
</feature>
<name>A0ABV8B3M1_9BACI</name>
<feature type="transmembrane region" description="Helical" evidence="7">
    <location>
        <begin position="158"/>
        <end position="180"/>
    </location>
</feature>
<comment type="subcellular location">
    <subcellularLocation>
        <location evidence="1">Cell membrane</location>
        <topology evidence="1">Multi-pass membrane protein</topology>
    </subcellularLocation>
</comment>
<dbReference type="Proteomes" id="UP001595752">
    <property type="component" value="Unassembled WGS sequence"/>
</dbReference>
<evidence type="ECO:0000256" key="5">
    <source>
        <dbReference type="ARBA" id="ARBA00022989"/>
    </source>
</evidence>
<dbReference type="Gene3D" id="1.20.1720.10">
    <property type="entry name" value="Multidrug resistance protein D"/>
    <property type="match status" value="1"/>
</dbReference>
<protein>
    <submittedName>
        <fullName evidence="9">MFS transporter</fullName>
    </submittedName>
</protein>
<gene>
    <name evidence="9" type="ORF">ACFOU2_11810</name>
</gene>
<dbReference type="Pfam" id="PF07690">
    <property type="entry name" value="MFS_1"/>
    <property type="match status" value="2"/>
</dbReference>
<feature type="transmembrane region" description="Helical" evidence="7">
    <location>
        <begin position="101"/>
        <end position="122"/>
    </location>
</feature>
<evidence type="ECO:0000259" key="8">
    <source>
        <dbReference type="PROSITE" id="PS50850"/>
    </source>
</evidence>
<evidence type="ECO:0000313" key="9">
    <source>
        <dbReference type="EMBL" id="MFC3884139.1"/>
    </source>
</evidence>
<feature type="transmembrane region" description="Helical" evidence="7">
    <location>
        <begin position="210"/>
        <end position="232"/>
    </location>
</feature>
<organism evidence="9 10">
    <name type="scientific">Bacillus songklensis</name>
    <dbReference type="NCBI Taxonomy" id="1069116"/>
    <lineage>
        <taxon>Bacteria</taxon>
        <taxon>Bacillati</taxon>
        <taxon>Bacillota</taxon>
        <taxon>Bacilli</taxon>
        <taxon>Bacillales</taxon>
        <taxon>Bacillaceae</taxon>
        <taxon>Bacillus</taxon>
    </lineage>
</organism>
<keyword evidence="4 7" id="KW-0812">Transmembrane</keyword>
<feature type="transmembrane region" description="Helical" evidence="7">
    <location>
        <begin position="40"/>
        <end position="60"/>
    </location>
</feature>
<keyword evidence="6 7" id="KW-0472">Membrane</keyword>
<dbReference type="RefSeq" id="WP_377915310.1">
    <property type="nucleotide sequence ID" value="NZ_JBHRZT010000052.1"/>
</dbReference>
<feature type="transmembrane region" description="Helical" evidence="7">
    <location>
        <begin position="273"/>
        <end position="292"/>
    </location>
</feature>
<dbReference type="CDD" id="cd17474">
    <property type="entry name" value="MFS_YfmO_like"/>
    <property type="match status" value="1"/>
</dbReference>
<dbReference type="SUPFAM" id="SSF103473">
    <property type="entry name" value="MFS general substrate transporter"/>
    <property type="match status" value="1"/>
</dbReference>
<evidence type="ECO:0000313" key="10">
    <source>
        <dbReference type="Proteomes" id="UP001595752"/>
    </source>
</evidence>
<evidence type="ECO:0000256" key="4">
    <source>
        <dbReference type="ARBA" id="ARBA00022692"/>
    </source>
</evidence>
<dbReference type="PRINTS" id="PR01035">
    <property type="entry name" value="TCRTETA"/>
</dbReference>
<dbReference type="InterPro" id="IPR011701">
    <property type="entry name" value="MFS"/>
</dbReference>
<dbReference type="InterPro" id="IPR020846">
    <property type="entry name" value="MFS_dom"/>
</dbReference>
<comment type="caution">
    <text evidence="9">The sequence shown here is derived from an EMBL/GenBank/DDBJ whole genome shotgun (WGS) entry which is preliminary data.</text>
</comment>
<evidence type="ECO:0000256" key="2">
    <source>
        <dbReference type="ARBA" id="ARBA00022448"/>
    </source>
</evidence>
<feature type="transmembrane region" description="Helical" evidence="7">
    <location>
        <begin position="244"/>
        <end position="261"/>
    </location>
</feature>
<keyword evidence="2" id="KW-0813">Transport</keyword>
<dbReference type="PANTHER" id="PTHR43124:SF3">
    <property type="entry name" value="CHLORAMPHENICOL EFFLUX PUMP RV0191"/>
    <property type="match status" value="1"/>
</dbReference>
<evidence type="ECO:0000256" key="7">
    <source>
        <dbReference type="SAM" id="Phobius"/>
    </source>
</evidence>
<feature type="transmembrane region" description="Helical" evidence="7">
    <location>
        <begin position="72"/>
        <end position="95"/>
    </location>
</feature>
<feature type="transmembrane region" description="Helical" evidence="7">
    <location>
        <begin position="298"/>
        <end position="317"/>
    </location>
</feature>
<dbReference type="EMBL" id="JBHRZT010000052">
    <property type="protein sequence ID" value="MFC3884139.1"/>
    <property type="molecule type" value="Genomic_DNA"/>
</dbReference>
<feature type="transmembrane region" description="Helical" evidence="7">
    <location>
        <begin position="134"/>
        <end position="152"/>
    </location>
</feature>
<dbReference type="PANTHER" id="PTHR43124">
    <property type="entry name" value="PURINE EFFLUX PUMP PBUE"/>
    <property type="match status" value="1"/>
</dbReference>
<dbReference type="InterPro" id="IPR050189">
    <property type="entry name" value="MFS_Efflux_Transporters"/>
</dbReference>
<dbReference type="InterPro" id="IPR036259">
    <property type="entry name" value="MFS_trans_sf"/>
</dbReference>
<proteinExistence type="predicted"/>
<evidence type="ECO:0000256" key="3">
    <source>
        <dbReference type="ARBA" id="ARBA00022475"/>
    </source>
</evidence>
<reference evidence="10" key="1">
    <citation type="journal article" date="2019" name="Int. J. Syst. Evol. Microbiol.">
        <title>The Global Catalogue of Microorganisms (GCM) 10K type strain sequencing project: providing services to taxonomists for standard genome sequencing and annotation.</title>
        <authorList>
            <consortium name="The Broad Institute Genomics Platform"/>
            <consortium name="The Broad Institute Genome Sequencing Center for Infectious Disease"/>
            <person name="Wu L."/>
            <person name="Ma J."/>
        </authorList>
    </citation>
    <scope>NUCLEOTIDE SEQUENCE [LARGE SCALE GENOMIC DNA]</scope>
    <source>
        <strain evidence="10">CCUG 61889</strain>
    </source>
</reference>
<feature type="transmembrane region" description="Helical" evidence="7">
    <location>
        <begin position="7"/>
        <end position="28"/>
    </location>
</feature>
<evidence type="ECO:0000256" key="1">
    <source>
        <dbReference type="ARBA" id="ARBA00004651"/>
    </source>
</evidence>
<evidence type="ECO:0000256" key="6">
    <source>
        <dbReference type="ARBA" id="ARBA00023136"/>
    </source>
</evidence>
<keyword evidence="3" id="KW-1003">Cell membrane</keyword>
<sequence>MNRKFIVYLVSFAAFLGPFTQTIYAPIIPEVTHSFQTSPFLVNLTISIFTLFLALMQMIYGPLTDTKGRRTVILFGTILYIFASLGCFFSNSIYVLLFFRALQAIGIAAGSVVAVTVIGDLFEGKSRGKAMATFQMMVALGPVIGPVIGGFLGGTFDFHSVFLALAVVGMIVFICNLAFLKETKPEAITGNRFTPNDFFIILKNRIGSSIILLGFVHYYSFYNFLVFLPHLLSERYGLTAEQKGMVFLPMSLSIMIGSFIGGKIQERFEGRNVVVTTSFLNAASILLFLFLSSVSLPLLIGVIVLVGLFLGTSLPVQTTLLTQAFQTNRATAVGVYNFFRYMGMACGPMIGTILFHLGGFRGLYGFVVIVFFICSLILIKQLFKSNKENESIRKVSI</sequence>
<keyword evidence="5 7" id="KW-1133">Transmembrane helix</keyword>